<dbReference type="Pfam" id="PF02694">
    <property type="entry name" value="UPF0060"/>
    <property type="match status" value="1"/>
</dbReference>
<dbReference type="GO" id="GO:0005886">
    <property type="term" value="C:plasma membrane"/>
    <property type="evidence" value="ECO:0007669"/>
    <property type="project" value="UniProtKB-SubCell"/>
</dbReference>
<evidence type="ECO:0000256" key="4">
    <source>
        <dbReference type="ARBA" id="ARBA00023136"/>
    </source>
</evidence>
<dbReference type="Proteomes" id="UP000025047">
    <property type="component" value="Unassembled WGS sequence"/>
</dbReference>
<evidence type="ECO:0000256" key="3">
    <source>
        <dbReference type="ARBA" id="ARBA00022989"/>
    </source>
</evidence>
<evidence type="ECO:0000256" key="5">
    <source>
        <dbReference type="HAMAP-Rule" id="MF_00010"/>
    </source>
</evidence>
<comment type="caution">
    <text evidence="6">The sequence shown here is derived from an EMBL/GenBank/DDBJ whole genome shotgun (WGS) entry which is preliminary data.</text>
</comment>
<dbReference type="NCBIfam" id="NF002586">
    <property type="entry name" value="PRK02237.1"/>
    <property type="match status" value="1"/>
</dbReference>
<organism evidence="6 7">
    <name type="scientific">Limimaricola hongkongensis DSM 17492</name>
    <dbReference type="NCBI Taxonomy" id="1122180"/>
    <lineage>
        <taxon>Bacteria</taxon>
        <taxon>Pseudomonadati</taxon>
        <taxon>Pseudomonadota</taxon>
        <taxon>Alphaproteobacteria</taxon>
        <taxon>Rhodobacterales</taxon>
        <taxon>Paracoccaceae</taxon>
        <taxon>Limimaricola</taxon>
    </lineage>
</organism>
<evidence type="ECO:0000256" key="2">
    <source>
        <dbReference type="ARBA" id="ARBA00022692"/>
    </source>
</evidence>
<dbReference type="RefSeq" id="WP_017928166.1">
    <property type="nucleotide sequence ID" value="NZ_KB822997.1"/>
</dbReference>
<dbReference type="SUPFAM" id="SSF103481">
    <property type="entry name" value="Multidrug resistance efflux transporter EmrE"/>
    <property type="match status" value="1"/>
</dbReference>
<protein>
    <submittedName>
        <fullName evidence="6">Uncharacterized protein</fullName>
    </submittedName>
</protein>
<feature type="transmembrane region" description="Helical" evidence="5">
    <location>
        <begin position="85"/>
        <end position="104"/>
    </location>
</feature>
<keyword evidence="1 5" id="KW-1003">Cell membrane</keyword>
<feature type="transmembrane region" description="Helical" evidence="5">
    <location>
        <begin position="60"/>
        <end position="78"/>
    </location>
</feature>
<dbReference type="HOGENOM" id="CLU_117653_1_0_5"/>
<keyword evidence="2 5" id="KW-0812">Transmembrane</keyword>
<evidence type="ECO:0000256" key="1">
    <source>
        <dbReference type="ARBA" id="ARBA00022475"/>
    </source>
</evidence>
<keyword evidence="3 5" id="KW-1133">Transmembrane helix</keyword>
<feature type="transmembrane region" description="Helical" evidence="5">
    <location>
        <begin position="32"/>
        <end position="54"/>
    </location>
</feature>
<gene>
    <name evidence="6" type="ORF">Lokhon_01019</name>
</gene>
<dbReference type="OrthoDB" id="123240at2"/>
<sequence>MQSLTLYLLAALFEISGCFAVWAWWRAGASMLWLAPGAAALAGFALLLAFSPAAFAGRAFAAYGGVYIAASLGWLWVVEGQRPDRFDAGGALVCLIGAALILWGPRG</sequence>
<accession>A0A017HCX0</accession>
<name>A0A017HCX0_9RHOB</name>
<evidence type="ECO:0000313" key="7">
    <source>
        <dbReference type="Proteomes" id="UP000025047"/>
    </source>
</evidence>
<reference evidence="6 7" key="1">
    <citation type="submission" date="2013-03" db="EMBL/GenBank/DDBJ databases">
        <authorList>
            <person name="Fiebig A."/>
            <person name="Goeker M."/>
            <person name="Klenk H.-P.P."/>
        </authorList>
    </citation>
    <scope>NUCLEOTIDE SEQUENCE [LARGE SCALE GENOMIC DNA]</scope>
    <source>
        <strain evidence="6 7">DSM 17492</strain>
    </source>
</reference>
<dbReference type="InterPro" id="IPR037185">
    <property type="entry name" value="EmrE-like"/>
</dbReference>
<keyword evidence="7" id="KW-1185">Reference proteome</keyword>
<dbReference type="PANTHER" id="PTHR36116:SF1">
    <property type="entry name" value="UPF0060 MEMBRANE PROTEIN YNFA"/>
    <property type="match status" value="1"/>
</dbReference>
<dbReference type="PANTHER" id="PTHR36116">
    <property type="entry name" value="UPF0060 MEMBRANE PROTEIN YNFA"/>
    <property type="match status" value="1"/>
</dbReference>
<dbReference type="eggNOG" id="COG1742">
    <property type="taxonomic scope" value="Bacteria"/>
</dbReference>
<feature type="transmembrane region" description="Helical" evidence="5">
    <location>
        <begin position="6"/>
        <end position="25"/>
    </location>
</feature>
<dbReference type="EMBL" id="APGJ01000004">
    <property type="protein sequence ID" value="EYD72226.1"/>
    <property type="molecule type" value="Genomic_DNA"/>
</dbReference>
<dbReference type="HAMAP" id="MF_00010">
    <property type="entry name" value="UPF0060"/>
    <property type="match status" value="1"/>
</dbReference>
<proteinExistence type="inferred from homology"/>
<keyword evidence="4 5" id="KW-0472">Membrane</keyword>
<dbReference type="PATRIC" id="fig|1122180.6.peg.1011"/>
<comment type="similarity">
    <text evidence="5">Belongs to the UPF0060 family.</text>
</comment>
<evidence type="ECO:0000313" key="6">
    <source>
        <dbReference type="EMBL" id="EYD72226.1"/>
    </source>
</evidence>
<dbReference type="InterPro" id="IPR003844">
    <property type="entry name" value="UPF0060"/>
</dbReference>
<comment type="subcellular location">
    <subcellularLocation>
        <location evidence="5">Cell membrane</location>
        <topology evidence="5">Multi-pass membrane protein</topology>
    </subcellularLocation>
</comment>
<dbReference type="AlphaFoldDB" id="A0A017HCX0"/>